<dbReference type="PANTHER" id="PTHR43133:SF8">
    <property type="entry name" value="RNA POLYMERASE SIGMA FACTOR HI_1459-RELATED"/>
    <property type="match status" value="1"/>
</dbReference>
<dbReference type="InterPro" id="IPR014284">
    <property type="entry name" value="RNA_pol_sigma-70_dom"/>
</dbReference>
<dbReference type="Gene3D" id="1.10.1740.10">
    <property type="match status" value="1"/>
</dbReference>
<keyword evidence="5" id="KW-0804">Transcription</keyword>
<evidence type="ECO:0000259" key="7">
    <source>
        <dbReference type="Pfam" id="PF08281"/>
    </source>
</evidence>
<feature type="domain" description="RNA polymerase sigma-70 region 2" evidence="6">
    <location>
        <begin position="30"/>
        <end position="96"/>
    </location>
</feature>
<dbReference type="GO" id="GO:0006352">
    <property type="term" value="P:DNA-templated transcription initiation"/>
    <property type="evidence" value="ECO:0007669"/>
    <property type="project" value="InterPro"/>
</dbReference>
<dbReference type="NCBIfam" id="TIGR02937">
    <property type="entry name" value="sigma70-ECF"/>
    <property type="match status" value="1"/>
</dbReference>
<dbReference type="KEGG" id="abac:LuPra_05650"/>
<dbReference type="InterPro" id="IPR036388">
    <property type="entry name" value="WH-like_DNA-bd_sf"/>
</dbReference>
<dbReference type="OrthoDB" id="9794372at2"/>
<dbReference type="Pfam" id="PF04542">
    <property type="entry name" value="Sigma70_r2"/>
    <property type="match status" value="1"/>
</dbReference>
<evidence type="ECO:0000313" key="8">
    <source>
        <dbReference type="EMBL" id="AMY12377.1"/>
    </source>
</evidence>
<comment type="similarity">
    <text evidence="1">Belongs to the sigma-70 factor family. ECF subfamily.</text>
</comment>
<dbReference type="SUPFAM" id="SSF88946">
    <property type="entry name" value="Sigma2 domain of RNA polymerase sigma factors"/>
    <property type="match status" value="1"/>
</dbReference>
<reference evidence="8 9" key="1">
    <citation type="journal article" date="2016" name="Genome Announc.">
        <title>First Complete Genome Sequence of a Subdivision 6 Acidobacterium Strain.</title>
        <authorList>
            <person name="Huang S."/>
            <person name="Vieira S."/>
            <person name="Bunk B."/>
            <person name="Riedel T."/>
            <person name="Sproer C."/>
            <person name="Overmann J."/>
        </authorList>
    </citation>
    <scope>NUCLEOTIDE SEQUENCE [LARGE SCALE GENOMIC DNA]</scope>
    <source>
        <strain evidence="9">DSM 100886 HEG_-6_39</strain>
    </source>
</reference>
<dbReference type="EMBL" id="CP015136">
    <property type="protein sequence ID" value="AMY12377.1"/>
    <property type="molecule type" value="Genomic_DNA"/>
</dbReference>
<gene>
    <name evidence="8" type="primary">sigM_2</name>
    <name evidence="8" type="ORF">LuPra_05650</name>
</gene>
<protein>
    <submittedName>
        <fullName evidence="8">RNA polymerase sigma factor SigM</fullName>
    </submittedName>
</protein>
<feature type="domain" description="RNA polymerase sigma factor 70 region 4 type 2" evidence="7">
    <location>
        <begin position="125"/>
        <end position="176"/>
    </location>
</feature>
<dbReference type="Pfam" id="PF08281">
    <property type="entry name" value="Sigma70_r4_2"/>
    <property type="match status" value="1"/>
</dbReference>
<dbReference type="STRING" id="1855912.LuPra_05650"/>
<organism evidence="8 9">
    <name type="scientific">Luteitalea pratensis</name>
    <dbReference type="NCBI Taxonomy" id="1855912"/>
    <lineage>
        <taxon>Bacteria</taxon>
        <taxon>Pseudomonadati</taxon>
        <taxon>Acidobacteriota</taxon>
        <taxon>Vicinamibacteria</taxon>
        <taxon>Vicinamibacterales</taxon>
        <taxon>Vicinamibacteraceae</taxon>
        <taxon>Luteitalea</taxon>
    </lineage>
</organism>
<sequence>MTDSRADVLALPASTSDDTFVLREDEFRLLYDRTSRALWVYLYRLTRDAHASDDLLQETYYRFLRTPGTYEGQAHERNALYRIATNLVRDSRRRLRPVTVSIDEPAGASLAGAPDAVHATGDRTDVRRALSQLRDRDQQLLWLAYAEGSSHEEIAASLGLRAGSVKTLLFRARQRLAALLPRTPSRGGAR</sequence>
<keyword evidence="2" id="KW-0805">Transcription regulation</keyword>
<evidence type="ECO:0000256" key="2">
    <source>
        <dbReference type="ARBA" id="ARBA00023015"/>
    </source>
</evidence>
<dbReference type="CDD" id="cd06171">
    <property type="entry name" value="Sigma70_r4"/>
    <property type="match status" value="1"/>
</dbReference>
<dbReference type="InterPro" id="IPR039425">
    <property type="entry name" value="RNA_pol_sigma-70-like"/>
</dbReference>
<evidence type="ECO:0000256" key="3">
    <source>
        <dbReference type="ARBA" id="ARBA00023082"/>
    </source>
</evidence>
<dbReference type="InterPro" id="IPR013249">
    <property type="entry name" value="RNA_pol_sigma70_r4_t2"/>
</dbReference>
<dbReference type="Gene3D" id="1.10.10.10">
    <property type="entry name" value="Winged helix-like DNA-binding domain superfamily/Winged helix DNA-binding domain"/>
    <property type="match status" value="1"/>
</dbReference>
<dbReference type="AlphaFoldDB" id="A0A143PUG9"/>
<reference evidence="9" key="2">
    <citation type="submission" date="2016-04" db="EMBL/GenBank/DDBJ databases">
        <title>First Complete Genome Sequence of a Subdivision 6 Acidobacterium.</title>
        <authorList>
            <person name="Huang S."/>
            <person name="Vieira S."/>
            <person name="Bunk B."/>
            <person name="Riedel T."/>
            <person name="Sproeer C."/>
            <person name="Overmann J."/>
        </authorList>
    </citation>
    <scope>NUCLEOTIDE SEQUENCE [LARGE SCALE GENOMIC DNA]</scope>
    <source>
        <strain evidence="9">DSM 100886 HEG_-6_39</strain>
    </source>
</reference>
<dbReference type="InterPro" id="IPR007627">
    <property type="entry name" value="RNA_pol_sigma70_r2"/>
</dbReference>
<dbReference type="PANTHER" id="PTHR43133">
    <property type="entry name" value="RNA POLYMERASE ECF-TYPE SIGMA FACTO"/>
    <property type="match status" value="1"/>
</dbReference>
<dbReference type="SUPFAM" id="SSF88659">
    <property type="entry name" value="Sigma3 and sigma4 domains of RNA polymerase sigma factors"/>
    <property type="match status" value="1"/>
</dbReference>
<dbReference type="RefSeq" id="WP_157899785.1">
    <property type="nucleotide sequence ID" value="NZ_CP015136.1"/>
</dbReference>
<keyword evidence="3" id="KW-0731">Sigma factor</keyword>
<keyword evidence="4" id="KW-0238">DNA-binding</keyword>
<proteinExistence type="inferred from homology"/>
<evidence type="ECO:0000256" key="5">
    <source>
        <dbReference type="ARBA" id="ARBA00023163"/>
    </source>
</evidence>
<evidence type="ECO:0000259" key="6">
    <source>
        <dbReference type="Pfam" id="PF04542"/>
    </source>
</evidence>
<evidence type="ECO:0000256" key="4">
    <source>
        <dbReference type="ARBA" id="ARBA00023125"/>
    </source>
</evidence>
<dbReference type="GO" id="GO:0003677">
    <property type="term" value="F:DNA binding"/>
    <property type="evidence" value="ECO:0007669"/>
    <property type="project" value="UniProtKB-KW"/>
</dbReference>
<dbReference type="Proteomes" id="UP000076079">
    <property type="component" value="Chromosome"/>
</dbReference>
<name>A0A143PUG9_LUTPR</name>
<accession>A0A143PUG9</accession>
<dbReference type="InterPro" id="IPR013325">
    <property type="entry name" value="RNA_pol_sigma_r2"/>
</dbReference>
<dbReference type="InterPro" id="IPR013324">
    <property type="entry name" value="RNA_pol_sigma_r3/r4-like"/>
</dbReference>
<evidence type="ECO:0000256" key="1">
    <source>
        <dbReference type="ARBA" id="ARBA00010641"/>
    </source>
</evidence>
<evidence type="ECO:0000313" key="9">
    <source>
        <dbReference type="Proteomes" id="UP000076079"/>
    </source>
</evidence>
<dbReference type="GO" id="GO:0016987">
    <property type="term" value="F:sigma factor activity"/>
    <property type="evidence" value="ECO:0007669"/>
    <property type="project" value="UniProtKB-KW"/>
</dbReference>
<keyword evidence="9" id="KW-1185">Reference proteome</keyword>